<gene>
    <name evidence="2" type="primary">epsD</name>
    <name evidence="2" type="ORF">EQG66_05330</name>
</gene>
<feature type="chain" id="PRO_5020499243" evidence="1">
    <location>
        <begin position="24"/>
        <end position="280"/>
    </location>
</feature>
<dbReference type="GO" id="GO:0003755">
    <property type="term" value="F:peptidyl-prolyl cis-trans isomerase activity"/>
    <property type="evidence" value="ECO:0007669"/>
    <property type="project" value="UniProtKB-EC"/>
</dbReference>
<keyword evidence="3" id="KW-1185">Reference proteome</keyword>
<protein>
    <submittedName>
        <fullName evidence="2">Peptidyl-prolyl cis-trans isomerase, EpsD family</fullName>
        <ecNumber evidence="2">5.2.1.8</ecNumber>
    </submittedName>
</protein>
<dbReference type="NCBIfam" id="TIGR02925">
    <property type="entry name" value="cis_trans_EpsD"/>
    <property type="match status" value="1"/>
</dbReference>
<evidence type="ECO:0000256" key="1">
    <source>
        <dbReference type="SAM" id="SignalP"/>
    </source>
</evidence>
<dbReference type="OrthoDB" id="8204527at2"/>
<accession>A0A4Q1KJT7</accession>
<evidence type="ECO:0000313" key="3">
    <source>
        <dbReference type="Proteomes" id="UP000290958"/>
    </source>
</evidence>
<sequence>MKTLGVILLPSLALLAACGGKDAAAPTGQVAATVNGKEITIIDIRHEAGTASPSKELEQAALRSLIVRQLLADEAVEEKVDQLPSTAIMQEKARQMVLVDALTNQIRASSPKPSREEAQQFIANHPASFEQRRIFLVDQIIIPTSTPDLVKAIEPLDTMAQIEQLLARRNVQFQRAVGSIDALSINADVAEEIAKLPENAVFASPENGVIRINRVRETVIQPISGEAAMTVAMNQIARQRSEAIVANKIQAILDAGKQKVKYNATFDPAAKIGAKAPPAQ</sequence>
<evidence type="ECO:0000313" key="2">
    <source>
        <dbReference type="EMBL" id="RXR29957.1"/>
    </source>
</evidence>
<dbReference type="SUPFAM" id="SSF109998">
    <property type="entry name" value="Triger factor/SurA peptide-binding domain-like"/>
    <property type="match status" value="1"/>
</dbReference>
<dbReference type="Proteomes" id="UP000290958">
    <property type="component" value="Unassembled WGS sequence"/>
</dbReference>
<proteinExistence type="predicted"/>
<keyword evidence="1" id="KW-0732">Signal</keyword>
<name>A0A4Q1KJT7_9SPHN</name>
<reference evidence="3" key="1">
    <citation type="submission" date="2019-01" db="EMBL/GenBank/DDBJ databases">
        <title>Cytophagaceae bacterium strain CAR-16.</title>
        <authorList>
            <person name="Chen W.-M."/>
        </authorList>
    </citation>
    <scope>NUCLEOTIDE SEQUENCE [LARGE SCALE GENOMIC DNA]</scope>
    <source>
        <strain evidence="3">CHR27</strain>
    </source>
</reference>
<dbReference type="RefSeq" id="WP_129403502.1">
    <property type="nucleotide sequence ID" value="NZ_SBKP01000003.1"/>
</dbReference>
<keyword evidence="2" id="KW-0413">Isomerase</keyword>
<dbReference type="InterPro" id="IPR027304">
    <property type="entry name" value="Trigger_fact/SurA_dom_sf"/>
</dbReference>
<organism evidence="2 3">
    <name type="scientific">Sphingobium fluviale</name>
    <dbReference type="NCBI Taxonomy" id="2506423"/>
    <lineage>
        <taxon>Bacteria</taxon>
        <taxon>Pseudomonadati</taxon>
        <taxon>Pseudomonadota</taxon>
        <taxon>Alphaproteobacteria</taxon>
        <taxon>Sphingomonadales</taxon>
        <taxon>Sphingomonadaceae</taxon>
        <taxon>Sphingobium</taxon>
    </lineage>
</organism>
<feature type="signal peptide" evidence="1">
    <location>
        <begin position="1"/>
        <end position="23"/>
    </location>
</feature>
<dbReference type="EC" id="5.2.1.8" evidence="2"/>
<dbReference type="EMBL" id="SBKP01000003">
    <property type="protein sequence ID" value="RXR29957.1"/>
    <property type="molecule type" value="Genomic_DNA"/>
</dbReference>
<dbReference type="AlphaFoldDB" id="A0A4Q1KJT7"/>
<comment type="caution">
    <text evidence="2">The sequence shown here is derived from an EMBL/GenBank/DDBJ whole genome shotgun (WGS) entry which is preliminary data.</text>
</comment>
<dbReference type="PROSITE" id="PS51257">
    <property type="entry name" value="PROKAR_LIPOPROTEIN"/>
    <property type="match status" value="1"/>
</dbReference>
<dbReference type="InterPro" id="IPR014274">
    <property type="entry name" value="PPIase_EpsD"/>
</dbReference>